<protein>
    <submittedName>
        <fullName evidence="2">Uncharacterized protein</fullName>
    </submittedName>
</protein>
<name>A0A026W7J3_OOCBI</name>
<gene>
    <name evidence="2" type="ORF">X777_09075</name>
</gene>
<feature type="compositionally biased region" description="Basic residues" evidence="1">
    <location>
        <begin position="27"/>
        <end position="41"/>
    </location>
</feature>
<evidence type="ECO:0000256" key="1">
    <source>
        <dbReference type="SAM" id="MobiDB-lite"/>
    </source>
</evidence>
<feature type="region of interest" description="Disordered" evidence="1">
    <location>
        <begin position="1"/>
        <end position="65"/>
    </location>
</feature>
<feature type="compositionally biased region" description="Basic and acidic residues" evidence="1">
    <location>
        <begin position="42"/>
        <end position="57"/>
    </location>
</feature>
<dbReference type="EMBL" id="KK107353">
    <property type="protein sequence ID" value="EZA52067.1"/>
    <property type="molecule type" value="Genomic_DNA"/>
</dbReference>
<evidence type="ECO:0000313" key="2">
    <source>
        <dbReference type="EMBL" id="EZA52067.1"/>
    </source>
</evidence>
<sequence length="86" mass="9867">MTGYEDGKEGERPPTTTTANEDDGRRPLRRRNRRGRRKKGKIEKESARERERGEQDLSRGANIPSRVDFWAAPNIFLIKSIAVTRG</sequence>
<accession>A0A026W7J3</accession>
<proteinExistence type="predicted"/>
<reference evidence="2 3" key="1">
    <citation type="journal article" date="2014" name="Curr. Biol.">
        <title>The genome of the clonal raider ant Cerapachys biroi.</title>
        <authorList>
            <person name="Oxley P.R."/>
            <person name="Ji L."/>
            <person name="Fetter-Pruneda I."/>
            <person name="McKenzie S.K."/>
            <person name="Li C."/>
            <person name="Hu H."/>
            <person name="Zhang G."/>
            <person name="Kronauer D.J."/>
        </authorList>
    </citation>
    <scope>NUCLEOTIDE SEQUENCE [LARGE SCALE GENOMIC DNA]</scope>
</reference>
<organism evidence="2 3">
    <name type="scientific">Ooceraea biroi</name>
    <name type="common">Clonal raider ant</name>
    <name type="synonym">Cerapachys biroi</name>
    <dbReference type="NCBI Taxonomy" id="2015173"/>
    <lineage>
        <taxon>Eukaryota</taxon>
        <taxon>Metazoa</taxon>
        <taxon>Ecdysozoa</taxon>
        <taxon>Arthropoda</taxon>
        <taxon>Hexapoda</taxon>
        <taxon>Insecta</taxon>
        <taxon>Pterygota</taxon>
        <taxon>Neoptera</taxon>
        <taxon>Endopterygota</taxon>
        <taxon>Hymenoptera</taxon>
        <taxon>Apocrita</taxon>
        <taxon>Aculeata</taxon>
        <taxon>Formicoidea</taxon>
        <taxon>Formicidae</taxon>
        <taxon>Dorylinae</taxon>
        <taxon>Ooceraea</taxon>
    </lineage>
</organism>
<dbReference type="AlphaFoldDB" id="A0A026W7J3"/>
<dbReference type="Proteomes" id="UP000053097">
    <property type="component" value="Unassembled WGS sequence"/>
</dbReference>
<evidence type="ECO:0000313" key="3">
    <source>
        <dbReference type="Proteomes" id="UP000053097"/>
    </source>
</evidence>
<keyword evidence="3" id="KW-1185">Reference proteome</keyword>
<feature type="compositionally biased region" description="Basic and acidic residues" evidence="1">
    <location>
        <begin position="1"/>
        <end position="12"/>
    </location>
</feature>